<feature type="transmembrane region" description="Helical" evidence="1">
    <location>
        <begin position="310"/>
        <end position="337"/>
    </location>
</feature>
<accession>A0A1X7G224</accession>
<protein>
    <submittedName>
        <fullName evidence="3">Peptidoglycan/LPS O-acetylase OafA/YrhL, contains acyltransferase and SGNH-hydrolase domains</fullName>
    </submittedName>
</protein>
<feature type="transmembrane region" description="Helical" evidence="1">
    <location>
        <begin position="412"/>
        <end position="431"/>
    </location>
</feature>
<dbReference type="Proteomes" id="UP000192911">
    <property type="component" value="Unassembled WGS sequence"/>
</dbReference>
<feature type="transmembrane region" description="Helical" evidence="1">
    <location>
        <begin position="167"/>
        <end position="186"/>
    </location>
</feature>
<keyword evidence="3" id="KW-0378">Hydrolase</keyword>
<keyword evidence="3" id="KW-0012">Acyltransferase</keyword>
<feature type="transmembrane region" description="Helical" evidence="1">
    <location>
        <begin position="343"/>
        <end position="362"/>
    </location>
</feature>
<keyword evidence="1" id="KW-1133">Transmembrane helix</keyword>
<dbReference type="STRING" id="28094.SAMN06295900_11310"/>
<feature type="transmembrane region" description="Helical" evidence="1">
    <location>
        <begin position="128"/>
        <end position="147"/>
    </location>
</feature>
<feature type="transmembrane region" description="Helical" evidence="1">
    <location>
        <begin position="46"/>
        <end position="65"/>
    </location>
</feature>
<dbReference type="GO" id="GO:0016020">
    <property type="term" value="C:membrane"/>
    <property type="evidence" value="ECO:0007669"/>
    <property type="project" value="TreeGrafter"/>
</dbReference>
<evidence type="ECO:0000256" key="1">
    <source>
        <dbReference type="SAM" id="Phobius"/>
    </source>
</evidence>
<keyword evidence="4" id="KW-1185">Reference proteome</keyword>
<dbReference type="Pfam" id="PF01757">
    <property type="entry name" value="Acyl_transf_3"/>
    <property type="match status" value="1"/>
</dbReference>
<keyword evidence="3" id="KW-0808">Transferase</keyword>
<dbReference type="GO" id="GO:0000271">
    <property type="term" value="P:polysaccharide biosynthetic process"/>
    <property type="evidence" value="ECO:0007669"/>
    <property type="project" value="TreeGrafter"/>
</dbReference>
<feature type="transmembrane region" description="Helical" evidence="1">
    <location>
        <begin position="279"/>
        <end position="298"/>
    </location>
</feature>
<dbReference type="GO" id="GO:0016787">
    <property type="term" value="F:hydrolase activity"/>
    <property type="evidence" value="ECO:0007669"/>
    <property type="project" value="UniProtKB-KW"/>
</dbReference>
<dbReference type="EMBL" id="FXAH01000013">
    <property type="protein sequence ID" value="SMF62555.1"/>
    <property type="molecule type" value="Genomic_DNA"/>
</dbReference>
<evidence type="ECO:0000259" key="2">
    <source>
        <dbReference type="Pfam" id="PF01757"/>
    </source>
</evidence>
<sequence>MNKNGVTAAISRRTLGLFFAFSLIFVIPKSFLVDYTTGMASNSERWAYIVIADAIPASLVAVWVWCYAGRVSVRHALASAGPDPLLSLRFIACMVVMFGHYFGVVFAPPSGPAVHPHFIERLLMSAPWAGVWMFFVLSGYLMGKGFFSGRYALDEFGVADFLWNRALRIWPVYAFALFVVMVFVYPQTFQRANLWMPAQVLLMDYSGHMPINIIGALWSVSTEFQFYLLAPLIALAINWVDRKWGARYWMLALVIAIGSVVNIWLARRMDWDLLRMLKYIYNPIGANLFLFVAGMFFAKLRMNTGKRAPGMLSAGSMVLGLMLLAQTLLASYMAFYGTRFARYLVYVPPLVVAGTLLTIGLWESCKVEGRMAWFVRWTQLGGTLTYCIYVLHSDVMLALRKIAPPVIGLTQQAAYAPLVFGLTFLFSYAMYRGVEKPVAGLKR</sequence>
<gene>
    <name evidence="3" type="ORF">SAMN06295900_11310</name>
</gene>
<feature type="transmembrane region" description="Helical" evidence="1">
    <location>
        <begin position="85"/>
        <end position="107"/>
    </location>
</feature>
<evidence type="ECO:0000313" key="4">
    <source>
        <dbReference type="Proteomes" id="UP000192911"/>
    </source>
</evidence>
<evidence type="ECO:0000313" key="3">
    <source>
        <dbReference type="EMBL" id="SMF62555.1"/>
    </source>
</evidence>
<organism evidence="3 4">
    <name type="scientific">Trinickia caryophylli</name>
    <name type="common">Paraburkholderia caryophylli</name>
    <dbReference type="NCBI Taxonomy" id="28094"/>
    <lineage>
        <taxon>Bacteria</taxon>
        <taxon>Pseudomonadati</taxon>
        <taxon>Pseudomonadota</taxon>
        <taxon>Betaproteobacteria</taxon>
        <taxon>Burkholderiales</taxon>
        <taxon>Burkholderiaceae</taxon>
        <taxon>Trinickia</taxon>
    </lineage>
</organism>
<dbReference type="RefSeq" id="WP_085229285.1">
    <property type="nucleotide sequence ID" value="NZ_BSQD01000007.1"/>
</dbReference>
<dbReference type="GO" id="GO:0016747">
    <property type="term" value="F:acyltransferase activity, transferring groups other than amino-acyl groups"/>
    <property type="evidence" value="ECO:0007669"/>
    <property type="project" value="InterPro"/>
</dbReference>
<dbReference type="PANTHER" id="PTHR23028:SF53">
    <property type="entry name" value="ACYL_TRANSF_3 DOMAIN-CONTAINING PROTEIN"/>
    <property type="match status" value="1"/>
</dbReference>
<dbReference type="AlphaFoldDB" id="A0A1X7G224"/>
<feature type="transmembrane region" description="Helical" evidence="1">
    <location>
        <begin position="198"/>
        <end position="218"/>
    </location>
</feature>
<dbReference type="OrthoDB" id="9814807at2"/>
<keyword evidence="1" id="KW-0472">Membrane</keyword>
<keyword evidence="1" id="KW-0812">Transmembrane</keyword>
<feature type="transmembrane region" description="Helical" evidence="1">
    <location>
        <begin position="374"/>
        <end position="392"/>
    </location>
</feature>
<feature type="domain" description="Acyltransferase 3" evidence="2">
    <location>
        <begin position="88"/>
        <end position="432"/>
    </location>
</feature>
<name>A0A1X7G224_TRICW</name>
<dbReference type="PANTHER" id="PTHR23028">
    <property type="entry name" value="ACETYLTRANSFERASE"/>
    <property type="match status" value="1"/>
</dbReference>
<dbReference type="InterPro" id="IPR050879">
    <property type="entry name" value="Acyltransferase_3"/>
</dbReference>
<reference evidence="4" key="1">
    <citation type="submission" date="2017-04" db="EMBL/GenBank/DDBJ databases">
        <authorList>
            <person name="Varghese N."/>
            <person name="Submissions S."/>
        </authorList>
    </citation>
    <scope>NUCLEOTIDE SEQUENCE [LARGE SCALE GENOMIC DNA]</scope>
    <source>
        <strain evidence="4">Ballard 720</strain>
    </source>
</reference>
<feature type="transmembrane region" description="Helical" evidence="1">
    <location>
        <begin position="248"/>
        <end position="267"/>
    </location>
</feature>
<dbReference type="GeneID" id="95553153"/>
<dbReference type="InterPro" id="IPR002656">
    <property type="entry name" value="Acyl_transf_3_dom"/>
</dbReference>
<feature type="transmembrane region" description="Helical" evidence="1">
    <location>
        <begin position="15"/>
        <end position="34"/>
    </location>
</feature>
<proteinExistence type="predicted"/>